<proteinExistence type="predicted"/>
<reference evidence="1" key="1">
    <citation type="submission" date="2018-02" db="EMBL/GenBank/DDBJ databases">
        <title>Rhizophora mucronata_Transcriptome.</title>
        <authorList>
            <person name="Meera S.P."/>
            <person name="Sreeshan A."/>
            <person name="Augustine A."/>
        </authorList>
    </citation>
    <scope>NUCLEOTIDE SEQUENCE</scope>
    <source>
        <tissue evidence="1">Leaf</tissue>
    </source>
</reference>
<sequence>MIDENFCYTGPFHNACKPTSHDPKDGPIREGRNDMIEALRNKNDTVVICSTKSRERPKDQKVFQAILTSIVLGFLGSGGGSFSTVTVRTPSLQTAEMPSLLAFSGSTNFLMNLPTLRSTLTNLVPSFSSSRFLSPLMISTLSSSTCTLMSPDFKPGMSMMNT</sequence>
<dbReference type="EMBL" id="GGEC01011380">
    <property type="protein sequence ID" value="MBW91863.1"/>
    <property type="molecule type" value="Transcribed_RNA"/>
</dbReference>
<dbReference type="AlphaFoldDB" id="A0A2P2JEH2"/>
<keyword evidence="1" id="KW-0346">Stress response</keyword>
<accession>A0A2P2JEH2</accession>
<name>A0A2P2JEH2_RHIMU</name>
<organism evidence="1">
    <name type="scientific">Rhizophora mucronata</name>
    <name type="common">Asiatic mangrove</name>
    <dbReference type="NCBI Taxonomy" id="61149"/>
    <lineage>
        <taxon>Eukaryota</taxon>
        <taxon>Viridiplantae</taxon>
        <taxon>Streptophyta</taxon>
        <taxon>Embryophyta</taxon>
        <taxon>Tracheophyta</taxon>
        <taxon>Spermatophyta</taxon>
        <taxon>Magnoliopsida</taxon>
        <taxon>eudicotyledons</taxon>
        <taxon>Gunneridae</taxon>
        <taxon>Pentapetalae</taxon>
        <taxon>rosids</taxon>
        <taxon>fabids</taxon>
        <taxon>Malpighiales</taxon>
        <taxon>Rhizophoraceae</taxon>
        <taxon>Rhizophora</taxon>
    </lineage>
</organism>
<evidence type="ECO:0000313" key="1">
    <source>
        <dbReference type="EMBL" id="MBW91863.1"/>
    </source>
</evidence>
<protein>
    <submittedName>
        <fullName evidence="1">17.9 kDa class II heat shock protein-like</fullName>
    </submittedName>
</protein>